<protein>
    <submittedName>
        <fullName evidence="3">SRP40, C-terminal domain-containing protein</fullName>
    </submittedName>
</protein>
<keyword evidence="4" id="KW-1185">Reference proteome</keyword>
<dbReference type="PANTHER" id="PTHR23216:SF1">
    <property type="entry name" value="NUCLEOLAR AND COILED-BODY PHOSPHOPROTEIN 1"/>
    <property type="match status" value="1"/>
</dbReference>
<feature type="region of interest" description="Disordered" evidence="1">
    <location>
        <begin position="64"/>
        <end position="90"/>
    </location>
</feature>
<evidence type="ECO:0000313" key="4">
    <source>
        <dbReference type="Proteomes" id="UP001209540"/>
    </source>
</evidence>
<reference evidence="3" key="2">
    <citation type="submission" date="2023-02" db="EMBL/GenBank/DDBJ databases">
        <authorList>
            <consortium name="DOE Joint Genome Institute"/>
            <person name="Mondo S.J."/>
            <person name="Chang Y."/>
            <person name="Wang Y."/>
            <person name="Ahrendt S."/>
            <person name="Andreopoulos W."/>
            <person name="Barry K."/>
            <person name="Beard J."/>
            <person name="Benny G.L."/>
            <person name="Blankenship S."/>
            <person name="Bonito G."/>
            <person name="Cuomo C."/>
            <person name="Desiro A."/>
            <person name="Gervers K.A."/>
            <person name="Hundley H."/>
            <person name="Kuo A."/>
            <person name="LaButti K."/>
            <person name="Lang B.F."/>
            <person name="Lipzen A."/>
            <person name="O'Donnell K."/>
            <person name="Pangilinan J."/>
            <person name="Reynolds N."/>
            <person name="Sandor L."/>
            <person name="Smith M.W."/>
            <person name="Tsang A."/>
            <person name="Grigoriev I.V."/>
            <person name="Stajich J.E."/>
            <person name="Spatafora J.W."/>
        </authorList>
    </citation>
    <scope>NUCLEOTIDE SEQUENCE</scope>
    <source>
        <strain evidence="3">RSA 2281</strain>
    </source>
</reference>
<dbReference type="GO" id="GO:0005730">
    <property type="term" value="C:nucleolus"/>
    <property type="evidence" value="ECO:0007669"/>
    <property type="project" value="InterPro"/>
</dbReference>
<dbReference type="Proteomes" id="UP001209540">
    <property type="component" value="Unassembled WGS sequence"/>
</dbReference>
<comment type="caution">
    <text evidence="3">The sequence shown here is derived from an EMBL/GenBank/DDBJ whole genome shotgun (WGS) entry which is preliminary data.</text>
</comment>
<dbReference type="InterPro" id="IPR007718">
    <property type="entry name" value="Srp40_C"/>
</dbReference>
<dbReference type="InterPro" id="IPR039191">
    <property type="entry name" value="Nopp140-like"/>
</dbReference>
<evidence type="ECO:0000313" key="3">
    <source>
        <dbReference type="EMBL" id="KAI9265140.1"/>
    </source>
</evidence>
<name>A0AAD5K2A6_9FUNG</name>
<evidence type="ECO:0000259" key="2">
    <source>
        <dbReference type="Pfam" id="PF05022"/>
    </source>
</evidence>
<gene>
    <name evidence="3" type="ORF">BDA99DRAFT_437161</name>
</gene>
<reference evidence="3" key="1">
    <citation type="journal article" date="2022" name="IScience">
        <title>Evolution of zygomycete secretomes and the origins of terrestrial fungal ecologies.</title>
        <authorList>
            <person name="Chang Y."/>
            <person name="Wang Y."/>
            <person name="Mondo S."/>
            <person name="Ahrendt S."/>
            <person name="Andreopoulos W."/>
            <person name="Barry K."/>
            <person name="Beard J."/>
            <person name="Benny G.L."/>
            <person name="Blankenship S."/>
            <person name="Bonito G."/>
            <person name="Cuomo C."/>
            <person name="Desiro A."/>
            <person name="Gervers K.A."/>
            <person name="Hundley H."/>
            <person name="Kuo A."/>
            <person name="LaButti K."/>
            <person name="Lang B.F."/>
            <person name="Lipzen A."/>
            <person name="O'Donnell K."/>
            <person name="Pangilinan J."/>
            <person name="Reynolds N."/>
            <person name="Sandor L."/>
            <person name="Smith M.E."/>
            <person name="Tsang A."/>
            <person name="Grigoriev I.V."/>
            <person name="Stajich J.E."/>
            <person name="Spatafora J.W."/>
        </authorList>
    </citation>
    <scope>NUCLEOTIDE SEQUENCE</scope>
    <source>
        <strain evidence="3">RSA 2281</strain>
    </source>
</reference>
<evidence type="ECO:0000256" key="1">
    <source>
        <dbReference type="SAM" id="MobiDB-lite"/>
    </source>
</evidence>
<dbReference type="AlphaFoldDB" id="A0AAD5K2A6"/>
<sequence>NGTQQNKKAKKQPGTPFQRVKVEDVEFHDDRLRDNTYVSKGGSDEMSYGWKAHVDLIKTRGDKFRAEKNKKKRGSYRGGRISMESHSIKF</sequence>
<dbReference type="EMBL" id="JAIXMP010000011">
    <property type="protein sequence ID" value="KAI9265140.1"/>
    <property type="molecule type" value="Genomic_DNA"/>
</dbReference>
<organism evidence="3 4">
    <name type="scientific">Phascolomyces articulosus</name>
    <dbReference type="NCBI Taxonomy" id="60185"/>
    <lineage>
        <taxon>Eukaryota</taxon>
        <taxon>Fungi</taxon>
        <taxon>Fungi incertae sedis</taxon>
        <taxon>Mucoromycota</taxon>
        <taxon>Mucoromycotina</taxon>
        <taxon>Mucoromycetes</taxon>
        <taxon>Mucorales</taxon>
        <taxon>Lichtheimiaceae</taxon>
        <taxon>Phascolomyces</taxon>
    </lineage>
</organism>
<dbReference type="Pfam" id="PF05022">
    <property type="entry name" value="SRP40_C"/>
    <property type="match status" value="1"/>
</dbReference>
<proteinExistence type="predicted"/>
<feature type="domain" description="Srp40 C-terminal" evidence="2">
    <location>
        <begin position="16"/>
        <end position="90"/>
    </location>
</feature>
<accession>A0AAD5K2A6</accession>
<feature type="non-terminal residue" evidence="3">
    <location>
        <position position="1"/>
    </location>
</feature>
<dbReference type="PANTHER" id="PTHR23216">
    <property type="entry name" value="NUCLEOLAR AND COILED-BODY PHOSPHOPROTEIN 1"/>
    <property type="match status" value="1"/>
</dbReference>